<dbReference type="InterPro" id="IPR001304">
    <property type="entry name" value="C-type_lectin-like"/>
</dbReference>
<dbReference type="PROSITE" id="PS50041">
    <property type="entry name" value="C_TYPE_LECTIN_2"/>
    <property type="match status" value="1"/>
</dbReference>
<feature type="region of interest" description="Disordered" evidence="4">
    <location>
        <begin position="1122"/>
        <end position="1180"/>
    </location>
</feature>
<feature type="compositionally biased region" description="Polar residues" evidence="4">
    <location>
        <begin position="1154"/>
        <end position="1168"/>
    </location>
</feature>
<dbReference type="InterPro" id="IPR035914">
    <property type="entry name" value="Sperma_CUB_dom_sf"/>
</dbReference>
<feature type="compositionally biased region" description="Low complexity" evidence="4">
    <location>
        <begin position="1122"/>
        <end position="1143"/>
    </location>
</feature>
<feature type="region of interest" description="Disordered" evidence="4">
    <location>
        <begin position="1"/>
        <end position="28"/>
    </location>
</feature>
<feature type="compositionally biased region" description="Low complexity" evidence="4">
    <location>
        <begin position="1721"/>
        <end position="1733"/>
    </location>
</feature>
<dbReference type="PANTHER" id="PTHR24255:SF31">
    <property type="entry name" value="CUBILIN-LIKE PROTEIN"/>
    <property type="match status" value="1"/>
</dbReference>
<feature type="compositionally biased region" description="Low complexity" evidence="4">
    <location>
        <begin position="1770"/>
        <end position="1780"/>
    </location>
</feature>
<dbReference type="PROSITE" id="PS01180">
    <property type="entry name" value="CUB"/>
    <property type="match status" value="3"/>
</dbReference>
<dbReference type="SUPFAM" id="SSF49854">
    <property type="entry name" value="Spermadhesin, CUB domain"/>
    <property type="match status" value="4"/>
</dbReference>
<name>A0AAW1IEG8_POPJA</name>
<feature type="region of interest" description="Disordered" evidence="4">
    <location>
        <begin position="1043"/>
        <end position="1075"/>
    </location>
</feature>
<feature type="domain" description="CUB" evidence="5">
    <location>
        <begin position="409"/>
        <end position="529"/>
    </location>
</feature>
<feature type="disulfide bond" evidence="2">
    <location>
        <begin position="409"/>
        <end position="436"/>
    </location>
</feature>
<feature type="compositionally biased region" description="Polar residues" evidence="4">
    <location>
        <begin position="1900"/>
        <end position="1913"/>
    </location>
</feature>
<dbReference type="PROSITE" id="PS50026">
    <property type="entry name" value="EGF_3"/>
    <property type="match status" value="3"/>
</dbReference>
<dbReference type="EMBL" id="JASPKY010000627">
    <property type="protein sequence ID" value="KAK9687734.1"/>
    <property type="molecule type" value="Genomic_DNA"/>
</dbReference>
<feature type="domain" description="CUB" evidence="5">
    <location>
        <begin position="1"/>
        <end position="127"/>
    </location>
</feature>
<feature type="domain" description="EGF-like" evidence="6">
    <location>
        <begin position="667"/>
        <end position="703"/>
    </location>
</feature>
<feature type="compositionally biased region" description="Polar residues" evidence="4">
    <location>
        <begin position="1"/>
        <end position="20"/>
    </location>
</feature>
<feature type="compositionally biased region" description="Low complexity" evidence="4">
    <location>
        <begin position="1463"/>
        <end position="1481"/>
    </location>
</feature>
<dbReference type="Gene3D" id="3.10.100.10">
    <property type="entry name" value="Mannose-Binding Protein A, subunit A"/>
    <property type="match status" value="1"/>
</dbReference>
<comment type="caution">
    <text evidence="8">The sequence shown here is derived from an EMBL/GenBank/DDBJ whole genome shotgun (WGS) entry which is preliminary data.</text>
</comment>
<evidence type="ECO:0000313" key="9">
    <source>
        <dbReference type="Proteomes" id="UP001458880"/>
    </source>
</evidence>
<evidence type="ECO:0000259" key="6">
    <source>
        <dbReference type="PROSITE" id="PS50026"/>
    </source>
</evidence>
<dbReference type="SMART" id="SM00042">
    <property type="entry name" value="CUB"/>
    <property type="match status" value="3"/>
</dbReference>
<dbReference type="InterPro" id="IPR000859">
    <property type="entry name" value="CUB_dom"/>
</dbReference>
<comment type="caution">
    <text evidence="3">Lacks conserved residue(s) required for the propagation of feature annotation.</text>
</comment>
<keyword evidence="9" id="KW-1185">Reference proteome</keyword>
<feature type="compositionally biased region" description="Polar residues" evidence="4">
    <location>
        <begin position="1517"/>
        <end position="1527"/>
    </location>
</feature>
<dbReference type="CDD" id="cd00037">
    <property type="entry name" value="CLECT"/>
    <property type="match status" value="1"/>
</dbReference>
<dbReference type="PROSITE" id="PS00022">
    <property type="entry name" value="EGF_1"/>
    <property type="match status" value="3"/>
</dbReference>
<feature type="disulfide bond" evidence="3">
    <location>
        <begin position="728"/>
        <end position="737"/>
    </location>
</feature>
<feature type="region of interest" description="Disordered" evidence="4">
    <location>
        <begin position="1702"/>
        <end position="1794"/>
    </location>
</feature>
<dbReference type="Gene3D" id="2.60.120.290">
    <property type="entry name" value="Spermadhesin, CUB domain"/>
    <property type="match status" value="3"/>
</dbReference>
<dbReference type="Gene3D" id="2.10.25.10">
    <property type="entry name" value="Laminin"/>
    <property type="match status" value="2"/>
</dbReference>
<feature type="region of interest" description="Disordered" evidence="4">
    <location>
        <begin position="1864"/>
        <end position="1919"/>
    </location>
</feature>
<feature type="disulfide bond" evidence="3">
    <location>
        <begin position="693"/>
        <end position="702"/>
    </location>
</feature>
<feature type="compositionally biased region" description="Basic residues" evidence="4">
    <location>
        <begin position="1705"/>
        <end position="1720"/>
    </location>
</feature>
<feature type="domain" description="EGF-like" evidence="6">
    <location>
        <begin position="708"/>
        <end position="738"/>
    </location>
</feature>
<dbReference type="CDD" id="cd00053">
    <property type="entry name" value="EGF"/>
    <property type="match status" value="1"/>
</dbReference>
<dbReference type="GO" id="GO:0004252">
    <property type="term" value="F:serine-type endopeptidase activity"/>
    <property type="evidence" value="ECO:0007669"/>
    <property type="project" value="TreeGrafter"/>
</dbReference>
<feature type="compositionally biased region" description="Basic and acidic residues" evidence="4">
    <location>
        <begin position="1529"/>
        <end position="1546"/>
    </location>
</feature>
<evidence type="ECO:0000256" key="1">
    <source>
        <dbReference type="ARBA" id="ARBA00023157"/>
    </source>
</evidence>
<keyword evidence="3" id="KW-0245">EGF-like domain</keyword>
<dbReference type="GO" id="GO:0005615">
    <property type="term" value="C:extracellular space"/>
    <property type="evidence" value="ECO:0007669"/>
    <property type="project" value="TreeGrafter"/>
</dbReference>
<evidence type="ECO:0000313" key="8">
    <source>
        <dbReference type="EMBL" id="KAK9687734.1"/>
    </source>
</evidence>
<dbReference type="Pfam" id="PF00059">
    <property type="entry name" value="Lectin_C"/>
    <property type="match status" value="1"/>
</dbReference>
<dbReference type="InterPro" id="IPR016187">
    <property type="entry name" value="CTDL_fold"/>
</dbReference>
<sequence>MRIAIQTSRHLPDIESSSSPGFPRQYPDNADCDTDITAPSGYRIVLDFEELVLENEPSCSYDYLEIWEGISNLSYPNNSQSSKRLCGDWSSKLKLLRYVSKGSKLKLRFSSDYSHHYGGFKIRVSTENVMQCADDRFKIFNNSCYLFVSYPEVMWSTSEEICSNIGAQLASILTADEDHFITSNIREASEYRTTISYWLGAKTDQTGTFSWTDGHEILFTNWVPGERYTENNIIDNEESFCLSTQWVPSTNPMIQSGFYWRPQKCSTVGGFVCKRRRQSFEPGINFNKTVNGSEGQLTSPNYPGNYYNNLDFTIKITGSERSRVIIHFEKIDIEPQSECLYDYIEVKSINNQIDRYNDAVKYCGSHDSNMNRFDFVSQTNEAELRFHSDYSIARGGFYLHWYSVDITGCPELTLTAKEGIIQSPNYPNFLLANLDCTFIVLAPPGKRIWLEFIDFNLSSNSYMNKGELLLEEAVINVKLGYNSPLIYPYTNPDFITEGAFLSYSEKLILKLRTRNRPTGRGFKAIYKTLASIEEERILNVQNTTSGSVLHLNFPDSPPKNSSFIQHFIAPVGHVISVEVYNVRLNSTGCLEDNSIEVYDNYADTNGTRWLLCYDRTDEHSEIFVMSYLNTLHLRQNSGSNGILLNATLKVHMDLNYFAKLLMRRNDAVESCQPNPCQRGGRCVSVGSRRTCQCQKHFTGLFCALTQCDLEPCKFGSCELTETSFKCHCKNGYTGPTCDQRRKPCQGNPCENRGICTEKGDTFQCQCHAWWKGPRCEERMMHIPYKPLSERMLHEPFWLGLMTVTIVMGVIGLVWCAKRHFPEKIEKLLAEDEDRNRSTSKIPSLRSASVREQLAASASAAVSVAPNPGPGVPRSLFGRLGIRKPSILSLTSPHASGYSPATARTFSLDDLLKPPPRRTPSPKKKRNNSTPTKKNAAEKKQILQQLVSPAASKQTSRKVSLGELIQMSERKLKDNQKRDDLDEIKETKLINKDISAGHLSLVDPKLEKKVTFARLLSKVSQEMSSGSDIELGIMHANKLSCAFARPSSTPPSPGANVRSPNSTSSNQGSDSLTSSDLAIPSALSSSVSDLICNRKPMRLPIRQKPASADSILAMFRNFSSSSAGANMSSSLRVSPSTTPTASSPQDDVAGDDESSTSSIHTPISFSSGPPESPVLHRSSQSTIEVPVLDPLSAHKSSSGGSNFLHPPTILLEIPSTINKCLSPIREMPTPLPSPMPSPALTPVMRRSHLHDTVDDLDNSDDRISVELPNISISDDGDEDDMHGVQDIAIDLQAEDGLLLEEVAAMQHGSPSAMFKIKSRPSPLGQPNETLQIPNIEVSESPGPTIPLVIPTLTIETPSPTHKRPPFYGFAGSPPPKSQEDTFQFCGSKPTRERKMLKEFDKPTSLDLPCAPPLITITCNLSEAESDTESISPAIKTSCHLNVSASGMTYLSPFSMVSKGDHTASESNLSSSGYSSMASPGPSRCGSSNPLCPPEMEDPGPQGSGPTNLHPPLRRHTTFLKTESNTSDCGNGDKCKEQCNRSRGRSDSETLSDDPLLESNDEGIGTDHIDEKIEDGELKSAKELQVFINDATKKIKLDLPLITTTANCSTKCSIVEETTDRLLPTVTKKTLQLPSIVVQCDTLSLDKCVSPVSSRSESPLSDRTSGVGRFSPQFYGRHKDLLPFTDSDGLYDFPSSDKVNICCTTQQHRKSVGRKREKKPLRTSKTPSPTKGSSGFSCTYHLELPKKDTTSKMQISRKTSPKRRTRTQKLVSSSSSSDSINSAKEVRLSSSSPSPETIRWVSSVDCFSEKIKSPEASGEETADDANSVMLPRSDQDLYKHKKISRLRTISHQIRFLRRLEQSLKKKERTVSPTDSFNSGEDSPRATSPLLQVKESKIEIRKSNSSGRLQSNTSYVPSARGRHSKFRKGELLIPENDRAWKKVVITGNGHSD</sequence>
<dbReference type="PROSITE" id="PS01186">
    <property type="entry name" value="EGF_2"/>
    <property type="match status" value="1"/>
</dbReference>
<dbReference type="Pfam" id="PF00008">
    <property type="entry name" value="EGF"/>
    <property type="match status" value="1"/>
</dbReference>
<dbReference type="InterPro" id="IPR000742">
    <property type="entry name" value="EGF"/>
</dbReference>
<dbReference type="CDD" id="cd00041">
    <property type="entry name" value="CUB"/>
    <property type="match status" value="3"/>
</dbReference>
<feature type="domain" description="EGF-like" evidence="6">
    <location>
        <begin position="740"/>
        <end position="776"/>
    </location>
</feature>
<feature type="compositionally biased region" description="Polar residues" evidence="4">
    <location>
        <begin position="1868"/>
        <end position="1887"/>
    </location>
</feature>
<dbReference type="SMART" id="SM00181">
    <property type="entry name" value="EGF"/>
    <property type="match status" value="3"/>
</dbReference>
<accession>A0AAW1IEG8</accession>
<reference evidence="8 9" key="1">
    <citation type="journal article" date="2024" name="BMC Genomics">
        <title>De novo assembly and annotation of Popillia japonica's genome with initial clues to its potential as an invasive pest.</title>
        <authorList>
            <person name="Cucini C."/>
            <person name="Boschi S."/>
            <person name="Funari R."/>
            <person name="Cardaioli E."/>
            <person name="Iannotti N."/>
            <person name="Marturano G."/>
            <person name="Paoli F."/>
            <person name="Bruttini M."/>
            <person name="Carapelli A."/>
            <person name="Frati F."/>
            <person name="Nardi F."/>
        </authorList>
    </citation>
    <scope>NUCLEOTIDE SEQUENCE [LARGE SCALE GENOMIC DNA]</scope>
    <source>
        <strain evidence="8">DMR45628</strain>
    </source>
</reference>
<gene>
    <name evidence="8" type="ORF">QE152_g36043</name>
</gene>
<protein>
    <submittedName>
        <fullName evidence="8">CUB domain</fullName>
    </submittedName>
</protein>
<dbReference type="CDD" id="cd00054">
    <property type="entry name" value="EGF_CA"/>
    <property type="match status" value="2"/>
</dbReference>
<feature type="disulfide bond" evidence="3">
    <location>
        <begin position="766"/>
        <end position="775"/>
    </location>
</feature>
<evidence type="ECO:0000259" key="7">
    <source>
        <dbReference type="PROSITE" id="PS50041"/>
    </source>
</evidence>
<dbReference type="SMART" id="SM00034">
    <property type="entry name" value="CLECT"/>
    <property type="match status" value="1"/>
</dbReference>
<dbReference type="SUPFAM" id="SSF56436">
    <property type="entry name" value="C-type lectin-like"/>
    <property type="match status" value="1"/>
</dbReference>
<evidence type="ECO:0000256" key="2">
    <source>
        <dbReference type="PROSITE-ProRule" id="PRU00059"/>
    </source>
</evidence>
<dbReference type="InterPro" id="IPR016186">
    <property type="entry name" value="C-type_lectin-like/link_sf"/>
</dbReference>
<feature type="compositionally biased region" description="Polar residues" evidence="4">
    <location>
        <begin position="1057"/>
        <end position="1075"/>
    </location>
</feature>
<proteinExistence type="predicted"/>
<feature type="region of interest" description="Disordered" evidence="4">
    <location>
        <begin position="1456"/>
        <end position="1565"/>
    </location>
</feature>
<feature type="compositionally biased region" description="Acidic residues" evidence="4">
    <location>
        <begin position="1548"/>
        <end position="1559"/>
    </location>
</feature>
<dbReference type="SUPFAM" id="SSF57196">
    <property type="entry name" value="EGF/Laminin"/>
    <property type="match status" value="2"/>
</dbReference>
<keyword evidence="1 3" id="KW-1015">Disulfide bond</keyword>
<dbReference type="Pfam" id="PF00431">
    <property type="entry name" value="CUB"/>
    <property type="match status" value="3"/>
</dbReference>
<feature type="domain" description="CUB" evidence="5">
    <location>
        <begin position="273"/>
        <end position="404"/>
    </location>
</feature>
<feature type="domain" description="C-type lectin" evidence="7">
    <location>
        <begin position="140"/>
        <end position="274"/>
    </location>
</feature>
<feature type="region of interest" description="Disordered" evidence="4">
    <location>
        <begin position="890"/>
        <end position="938"/>
    </location>
</feature>
<evidence type="ECO:0000256" key="4">
    <source>
        <dbReference type="SAM" id="MobiDB-lite"/>
    </source>
</evidence>
<organism evidence="8 9">
    <name type="scientific">Popillia japonica</name>
    <name type="common">Japanese beetle</name>
    <dbReference type="NCBI Taxonomy" id="7064"/>
    <lineage>
        <taxon>Eukaryota</taxon>
        <taxon>Metazoa</taxon>
        <taxon>Ecdysozoa</taxon>
        <taxon>Arthropoda</taxon>
        <taxon>Hexapoda</taxon>
        <taxon>Insecta</taxon>
        <taxon>Pterygota</taxon>
        <taxon>Neoptera</taxon>
        <taxon>Endopterygota</taxon>
        <taxon>Coleoptera</taxon>
        <taxon>Polyphaga</taxon>
        <taxon>Scarabaeiformia</taxon>
        <taxon>Scarabaeidae</taxon>
        <taxon>Rutelinae</taxon>
        <taxon>Popillia</taxon>
    </lineage>
</organism>
<evidence type="ECO:0000259" key="5">
    <source>
        <dbReference type="PROSITE" id="PS01180"/>
    </source>
</evidence>
<evidence type="ECO:0000256" key="3">
    <source>
        <dbReference type="PROSITE-ProRule" id="PRU00076"/>
    </source>
</evidence>
<dbReference type="PANTHER" id="PTHR24255">
    <property type="entry name" value="COMPLEMENT COMPONENT 1, S SUBCOMPONENT-RELATED"/>
    <property type="match status" value="1"/>
</dbReference>
<dbReference type="Proteomes" id="UP001458880">
    <property type="component" value="Unassembled WGS sequence"/>
</dbReference>